<keyword evidence="3" id="KW-1185">Reference proteome</keyword>
<dbReference type="AlphaFoldDB" id="A0A3B7MI87"/>
<protein>
    <submittedName>
        <fullName evidence="2">Uncharacterized protein</fullName>
    </submittedName>
</protein>
<name>A0A3B7MI87_9BACT</name>
<evidence type="ECO:0000313" key="3">
    <source>
        <dbReference type="Proteomes" id="UP000263900"/>
    </source>
</evidence>
<sequence>MIENPTDADVGNINFGNSEPSPQDKKPASMKGYTQPSIVLGYEVDPVPYDPNKIGGTTDRTFHRSVGFYTTNGFIINIKFDDFVDLVKKLNKN</sequence>
<reference evidence="2 3" key="1">
    <citation type="submission" date="2018-09" db="EMBL/GenBank/DDBJ databases">
        <title>Genome sequencing of strain 6GH32-13.</title>
        <authorList>
            <person name="Weon H.-Y."/>
            <person name="Heo J."/>
            <person name="Kwon S.-W."/>
        </authorList>
    </citation>
    <scope>NUCLEOTIDE SEQUENCE [LARGE SCALE GENOMIC DNA]</scope>
    <source>
        <strain evidence="2 3">5GH32-13</strain>
    </source>
</reference>
<feature type="region of interest" description="Disordered" evidence="1">
    <location>
        <begin position="1"/>
        <end position="32"/>
    </location>
</feature>
<evidence type="ECO:0000256" key="1">
    <source>
        <dbReference type="SAM" id="MobiDB-lite"/>
    </source>
</evidence>
<gene>
    <name evidence="2" type="ORF">D3H65_09115</name>
</gene>
<organism evidence="2 3">
    <name type="scientific">Paraflavitalea soli</name>
    <dbReference type="NCBI Taxonomy" id="2315862"/>
    <lineage>
        <taxon>Bacteria</taxon>
        <taxon>Pseudomonadati</taxon>
        <taxon>Bacteroidota</taxon>
        <taxon>Chitinophagia</taxon>
        <taxon>Chitinophagales</taxon>
        <taxon>Chitinophagaceae</taxon>
        <taxon>Paraflavitalea</taxon>
    </lineage>
</organism>
<evidence type="ECO:0000313" key="2">
    <source>
        <dbReference type="EMBL" id="AXY74122.1"/>
    </source>
</evidence>
<proteinExistence type="predicted"/>
<dbReference type="KEGG" id="pseg:D3H65_09115"/>
<accession>A0A3B7MI87</accession>
<dbReference type="EMBL" id="CP032157">
    <property type="protein sequence ID" value="AXY74122.1"/>
    <property type="molecule type" value="Genomic_DNA"/>
</dbReference>
<dbReference type="Proteomes" id="UP000263900">
    <property type="component" value="Chromosome"/>
</dbReference>